<dbReference type="SUPFAM" id="SSF55486">
    <property type="entry name" value="Metalloproteases ('zincins'), catalytic domain"/>
    <property type="match status" value="1"/>
</dbReference>
<evidence type="ECO:0000313" key="4">
    <source>
        <dbReference type="Proteomes" id="UP001501771"/>
    </source>
</evidence>
<reference evidence="3 4" key="1">
    <citation type="journal article" date="2019" name="Int. J. Syst. Evol. Microbiol.">
        <title>The Global Catalogue of Microorganisms (GCM) 10K type strain sequencing project: providing services to taxonomists for standard genome sequencing and annotation.</title>
        <authorList>
            <consortium name="The Broad Institute Genomics Platform"/>
            <consortium name="The Broad Institute Genome Sequencing Center for Infectious Disease"/>
            <person name="Wu L."/>
            <person name="Ma J."/>
        </authorList>
    </citation>
    <scope>NUCLEOTIDE SEQUENCE [LARGE SCALE GENOMIC DNA]</scope>
    <source>
        <strain evidence="3 4">JCM 16022</strain>
    </source>
</reference>
<evidence type="ECO:0000256" key="1">
    <source>
        <dbReference type="SAM" id="MobiDB-lite"/>
    </source>
</evidence>
<sequence length="445" mass="46522">MGRAARWHRRPGWVALATCLAIAALATLADVPAAALGDPTASEPSSGRTLFRDPVSTRTAVRIATQRATPVRAPFPLDQTFALHSLPGSAHTIFLDFDGGVVSGTAWNEPDVGLEARAYSGWVIDGQDPLGATELGSIQSVWQRVAEDFAPFDVDVTTQDPGPEALDRTGPDDPSYGTRVLVTSSKAAMRAACTYVCSGSAWYDVFDLTTGHDFYQPALVFPRMVGDDVKNLAEVISHEVGHNFGLLHDGSATDGYYGGHRSWAPIMGAGFGRPIVQWSRGDYAGANNQQDDLAIIAANGAPLRDDEAGGTTEGAGPLPAGPAYITDDADVDVYALGSCTAPVTLSARRAPASPDLDIRLSLLRADGTVVTSANPPSRMKTRDRASGMSARVEASVPAGSYFVAVEGVGRRGPVEGYGGYGSVGSYTLRQTGCLPAAVPEGAAAR</sequence>
<organism evidence="3 4">
    <name type="scientific">Nocardioides koreensis</name>
    <dbReference type="NCBI Taxonomy" id="433651"/>
    <lineage>
        <taxon>Bacteria</taxon>
        <taxon>Bacillati</taxon>
        <taxon>Actinomycetota</taxon>
        <taxon>Actinomycetes</taxon>
        <taxon>Propionibacteriales</taxon>
        <taxon>Nocardioidaceae</taxon>
        <taxon>Nocardioides</taxon>
    </lineage>
</organism>
<keyword evidence="2" id="KW-0732">Signal</keyword>
<comment type="caution">
    <text evidence="3">The sequence shown here is derived from an EMBL/GenBank/DDBJ whole genome shotgun (WGS) entry which is preliminary data.</text>
</comment>
<dbReference type="EMBL" id="BAAAQR010000020">
    <property type="protein sequence ID" value="GAA2156447.1"/>
    <property type="molecule type" value="Genomic_DNA"/>
</dbReference>
<protein>
    <recommendedName>
        <fullName evidence="5">Peptidase C-terminal archaeal/bacterial domain-containing protein</fullName>
    </recommendedName>
</protein>
<keyword evidence="4" id="KW-1185">Reference proteome</keyword>
<feature type="signal peptide" evidence="2">
    <location>
        <begin position="1"/>
        <end position="29"/>
    </location>
</feature>
<dbReference type="RefSeq" id="WP_344158086.1">
    <property type="nucleotide sequence ID" value="NZ_BAAAQR010000020.1"/>
</dbReference>
<gene>
    <name evidence="3" type="ORF">GCM10009844_44710</name>
</gene>
<accession>A0ABN3A8W3</accession>
<feature type="region of interest" description="Disordered" evidence="1">
    <location>
        <begin position="154"/>
        <end position="177"/>
    </location>
</feature>
<evidence type="ECO:0000313" key="3">
    <source>
        <dbReference type="EMBL" id="GAA2156447.1"/>
    </source>
</evidence>
<evidence type="ECO:0008006" key="5">
    <source>
        <dbReference type="Google" id="ProtNLM"/>
    </source>
</evidence>
<proteinExistence type="predicted"/>
<dbReference type="Proteomes" id="UP001501771">
    <property type="component" value="Unassembled WGS sequence"/>
</dbReference>
<evidence type="ECO:0000256" key="2">
    <source>
        <dbReference type="SAM" id="SignalP"/>
    </source>
</evidence>
<name>A0ABN3A8W3_9ACTN</name>
<feature type="chain" id="PRO_5046804695" description="Peptidase C-terminal archaeal/bacterial domain-containing protein" evidence="2">
    <location>
        <begin position="30"/>
        <end position="445"/>
    </location>
</feature>